<evidence type="ECO:0000313" key="1">
    <source>
        <dbReference type="EMBL" id="SFD67053.1"/>
    </source>
</evidence>
<keyword evidence="1" id="KW-0808">Transferase</keyword>
<gene>
    <name evidence="1" type="ORF">SAMN04489710_104406</name>
</gene>
<name>A0A1I1UE53_9BURK</name>
<dbReference type="InterPro" id="IPR044855">
    <property type="entry name" value="CoA-Trfase_III_dom3_sf"/>
</dbReference>
<evidence type="ECO:0000313" key="2">
    <source>
        <dbReference type="Proteomes" id="UP000199517"/>
    </source>
</evidence>
<protein>
    <submittedName>
        <fullName evidence="1">CoA-transferase family III</fullName>
    </submittedName>
</protein>
<dbReference type="AlphaFoldDB" id="A0A1I1UE53"/>
<accession>A0A1I1UE53</accession>
<dbReference type="PANTHER" id="PTHR48228:SF5">
    <property type="entry name" value="ALPHA-METHYLACYL-COA RACEMASE"/>
    <property type="match status" value="1"/>
</dbReference>
<organism evidence="1 2">
    <name type="scientific">Paracidovorax konjaci</name>
    <dbReference type="NCBI Taxonomy" id="32040"/>
    <lineage>
        <taxon>Bacteria</taxon>
        <taxon>Pseudomonadati</taxon>
        <taxon>Pseudomonadota</taxon>
        <taxon>Betaproteobacteria</taxon>
        <taxon>Burkholderiales</taxon>
        <taxon>Comamonadaceae</taxon>
        <taxon>Paracidovorax</taxon>
    </lineage>
</organism>
<dbReference type="GO" id="GO:0016740">
    <property type="term" value="F:transferase activity"/>
    <property type="evidence" value="ECO:0007669"/>
    <property type="project" value="UniProtKB-KW"/>
</dbReference>
<dbReference type="SUPFAM" id="SSF89796">
    <property type="entry name" value="CoA-transferase family III (CaiB/BaiF)"/>
    <property type="match status" value="1"/>
</dbReference>
<dbReference type="Proteomes" id="UP000199517">
    <property type="component" value="Unassembled WGS sequence"/>
</dbReference>
<dbReference type="OrthoDB" id="9797653at2"/>
<dbReference type="EMBL" id="FOMQ01000004">
    <property type="protein sequence ID" value="SFD67053.1"/>
    <property type="molecule type" value="Genomic_DNA"/>
</dbReference>
<dbReference type="STRING" id="32040.SAMN04489710_104406"/>
<dbReference type="InterPro" id="IPR023606">
    <property type="entry name" value="CoA-Trfase_III_dom_1_sf"/>
</dbReference>
<sequence length="230" mass="24494">MHEGIRVLRADLKTDAGRQLLQQELAATDVLITSFRPSALRRLGMDWDVLHTTYPALSLVRIVGMRGDKAEDPGHDLTYQAAAGLIPSGTDVPPSLYADMAGALLASEAVLRSLLARQASGRGVLEEVALADAAHWLAAPRGWGIALPSGDVGGAHAGYRVYRCADGRVAVAALEPHFLARLSAAAGWQSSPDPRKPATHDAIAAYLSTRTRAELQCLADEKDLPLHPLD</sequence>
<dbReference type="PANTHER" id="PTHR48228">
    <property type="entry name" value="SUCCINYL-COA--D-CITRAMALATE COA-TRANSFERASE"/>
    <property type="match status" value="1"/>
</dbReference>
<keyword evidence="2" id="KW-1185">Reference proteome</keyword>
<dbReference type="RefSeq" id="WP_092951076.1">
    <property type="nucleotide sequence ID" value="NZ_FOMQ01000004.1"/>
</dbReference>
<dbReference type="InterPro" id="IPR003673">
    <property type="entry name" value="CoA-Trfase_fam_III"/>
</dbReference>
<dbReference type="Gene3D" id="3.40.50.10540">
    <property type="entry name" value="Crotonobetainyl-coa:carnitine coa-transferase, domain 1"/>
    <property type="match status" value="1"/>
</dbReference>
<dbReference type="InterPro" id="IPR050509">
    <property type="entry name" value="CoA-transferase_III"/>
</dbReference>
<reference evidence="2" key="1">
    <citation type="submission" date="2016-10" db="EMBL/GenBank/DDBJ databases">
        <authorList>
            <person name="Varghese N."/>
            <person name="Submissions S."/>
        </authorList>
    </citation>
    <scope>NUCLEOTIDE SEQUENCE [LARGE SCALE GENOMIC DNA]</scope>
    <source>
        <strain evidence="2">DSM 7481</strain>
    </source>
</reference>
<proteinExistence type="predicted"/>
<dbReference type="Pfam" id="PF02515">
    <property type="entry name" value="CoA_transf_3"/>
    <property type="match status" value="1"/>
</dbReference>
<dbReference type="Gene3D" id="3.30.1540.10">
    <property type="entry name" value="formyl-coa transferase, domain 3"/>
    <property type="match status" value="1"/>
</dbReference>